<proteinExistence type="predicted"/>
<dbReference type="HOGENOM" id="CLU_018618_0_1_5"/>
<dbReference type="GO" id="GO:0019867">
    <property type="term" value="C:outer membrane"/>
    <property type="evidence" value="ECO:0007669"/>
    <property type="project" value="InterPro"/>
</dbReference>
<dbReference type="RefSeq" id="WP_013962069.1">
    <property type="nucleotide sequence ID" value="NC_015730.1"/>
</dbReference>
<dbReference type="AlphaFoldDB" id="F7Z9Z2"/>
<reference evidence="5 6" key="1">
    <citation type="journal article" date="2011" name="BMC Genomics">
        <title>Comparative genome analysis and genome-guided physiological analysis of Roseobacter litoralis.</title>
        <authorList>
            <person name="Kalhoefer D."/>
            <person name="Thole S."/>
            <person name="Voget S."/>
            <person name="Lehmann R."/>
            <person name="Liesegang H."/>
            <person name="Wollher A."/>
            <person name="Daniel R."/>
            <person name="Simon M."/>
            <person name="Brinkhoff T."/>
        </authorList>
    </citation>
    <scope>NUCLEOTIDE SEQUENCE [LARGE SCALE GENOMIC DNA]</scope>
    <source>
        <strain evidence="6">ATCC 49566 / DSM 6996 / JCM 21268 / NBRC 15278 / OCh 149</strain>
    </source>
</reference>
<dbReference type="Gene3D" id="2.40.160.50">
    <property type="entry name" value="membrane protein fhac: a member of the omp85/tpsb transporter family"/>
    <property type="match status" value="1"/>
</dbReference>
<dbReference type="InterPro" id="IPR039910">
    <property type="entry name" value="D15-like"/>
</dbReference>
<evidence type="ECO:0000256" key="1">
    <source>
        <dbReference type="ARBA" id="ARBA00004370"/>
    </source>
</evidence>
<dbReference type="OrthoDB" id="9769707at2"/>
<sequence length="604" mass="64737">MAMCNASWGTWNIYALASALCIGFGGSALAYEATLSGPLDEELAAELEGGSLLIEQSLLEETPDVREIVSSAQADYRRLLAVLYSKGYFGPTIEIKLDGREAASILAVTPPARVSKATISVDPGRQFRFGTVEISPLSQNMTLPDALKNGETASITSLQSAAASAVSGWRDEGHAKAEVTDQQITARHRSAEIDAKVRIDPGPKLTFGALRVRGESAVRRERIIEIAGLPEGEQFSPEEIKDAAARLRRSGAFRSVAMIEGEVSDTGDTLPINLRVADNKPRRLGFGGEFATIEGVTLSGFWLHRNIFGGAESLRFDAEIGGIGGDTGGIDYLLGTRFERPATFRKDINFFALGEVEQEDEPNYFSRRVSVGAGFTYFATDEHTYRFGLGFSRAITEDAFGDSDYTIFLLPVGATYDYRNNELDARRGFYADAKLTPFVAIAGTDNGLLSELDFRTYLTAGETSPTTLALRAQLGSLVGPSLRDAPADFLFYSGGGGTVRGQDFESLGVDVGGGDIVGGRSFLGLSAEVRLRTTGSLGYVGFVDAGYIGEESFPDGSGEWHSGAGLGIRYETPIGPLRFDVGVPTSGDTDGENFQLYFGIGHSF</sequence>
<evidence type="ECO:0000313" key="5">
    <source>
        <dbReference type="EMBL" id="AEI94145.1"/>
    </source>
</evidence>
<accession>F7Z9Z2</accession>
<dbReference type="STRING" id="391595.RLO149_c021690"/>
<dbReference type="Proteomes" id="UP000001353">
    <property type="component" value="Chromosome"/>
</dbReference>
<organism evidence="5 6">
    <name type="scientific">Roseobacter litoralis (strain ATCC 49566 / DSM 6996 / JCM 21268 / NBRC 15278 / OCh 149)</name>
    <dbReference type="NCBI Taxonomy" id="391595"/>
    <lineage>
        <taxon>Bacteria</taxon>
        <taxon>Pseudomonadati</taxon>
        <taxon>Pseudomonadota</taxon>
        <taxon>Alphaproteobacteria</taxon>
        <taxon>Rhodobacterales</taxon>
        <taxon>Roseobacteraceae</taxon>
        <taxon>Roseobacter</taxon>
    </lineage>
</organism>
<dbReference type="InterPro" id="IPR000184">
    <property type="entry name" value="Bac_surfAg_D15"/>
</dbReference>
<dbReference type="PANTHER" id="PTHR12815:SF42">
    <property type="entry name" value="BACTERIAL SURFACE ANTIGEN (D15) DOMAIN-CONTAINING PROTEIN"/>
    <property type="match status" value="1"/>
</dbReference>
<name>F7Z9Z2_ROSLO</name>
<dbReference type="eggNOG" id="COG0729">
    <property type="taxonomic scope" value="Bacteria"/>
</dbReference>
<gene>
    <name evidence="5" type="ordered locus">RLO149_c021690</name>
</gene>
<keyword evidence="3" id="KW-0472">Membrane</keyword>
<dbReference type="KEGG" id="rli:RLO149_c021690"/>
<dbReference type="Gene3D" id="3.10.20.310">
    <property type="entry name" value="membrane protein fhac"/>
    <property type="match status" value="1"/>
</dbReference>
<dbReference type="PANTHER" id="PTHR12815">
    <property type="entry name" value="SORTING AND ASSEMBLY MACHINERY SAMM50 PROTEIN FAMILY MEMBER"/>
    <property type="match status" value="1"/>
</dbReference>
<dbReference type="Pfam" id="PF01103">
    <property type="entry name" value="Omp85"/>
    <property type="match status" value="1"/>
</dbReference>
<feature type="domain" description="Bacterial surface antigen (D15)" evidence="4">
    <location>
        <begin position="306"/>
        <end position="604"/>
    </location>
</feature>
<evidence type="ECO:0000256" key="2">
    <source>
        <dbReference type="ARBA" id="ARBA00022452"/>
    </source>
</evidence>
<protein>
    <submittedName>
        <fullName evidence="5">Surface antigen-like protein</fullName>
    </submittedName>
</protein>
<evidence type="ECO:0000313" key="6">
    <source>
        <dbReference type="Proteomes" id="UP000001353"/>
    </source>
</evidence>
<keyword evidence="2" id="KW-1134">Transmembrane beta strand</keyword>
<keyword evidence="6" id="KW-1185">Reference proteome</keyword>
<dbReference type="EMBL" id="CP002623">
    <property type="protein sequence ID" value="AEI94145.1"/>
    <property type="molecule type" value="Genomic_DNA"/>
</dbReference>
<comment type="subcellular location">
    <subcellularLocation>
        <location evidence="1">Membrane</location>
    </subcellularLocation>
</comment>
<keyword evidence="2" id="KW-0812">Transmembrane</keyword>
<evidence type="ECO:0000259" key="4">
    <source>
        <dbReference type="Pfam" id="PF01103"/>
    </source>
</evidence>
<evidence type="ECO:0000256" key="3">
    <source>
        <dbReference type="ARBA" id="ARBA00023136"/>
    </source>
</evidence>